<feature type="region of interest" description="Disordered" evidence="2">
    <location>
        <begin position="264"/>
        <end position="308"/>
    </location>
</feature>
<feature type="region of interest" description="Disordered" evidence="2">
    <location>
        <begin position="351"/>
        <end position="384"/>
    </location>
</feature>
<feature type="compositionally biased region" description="Low complexity" evidence="2">
    <location>
        <begin position="107"/>
        <end position="120"/>
    </location>
</feature>
<feature type="region of interest" description="Disordered" evidence="2">
    <location>
        <begin position="419"/>
        <end position="484"/>
    </location>
</feature>
<feature type="compositionally biased region" description="Polar residues" evidence="2">
    <location>
        <begin position="278"/>
        <end position="299"/>
    </location>
</feature>
<feature type="compositionally biased region" description="Low complexity" evidence="2">
    <location>
        <begin position="355"/>
        <end position="367"/>
    </location>
</feature>
<evidence type="ECO:0000256" key="2">
    <source>
        <dbReference type="SAM" id="MobiDB-lite"/>
    </source>
</evidence>
<dbReference type="Proteomes" id="UP000078576">
    <property type="component" value="Unassembled WGS sequence"/>
</dbReference>
<dbReference type="EMBL" id="KN714695">
    <property type="protein sequence ID" value="KUI57009.1"/>
    <property type="molecule type" value="Genomic_DNA"/>
</dbReference>
<accession>A0A194UZC9</accession>
<keyword evidence="4" id="KW-1185">Reference proteome</keyword>
<evidence type="ECO:0000256" key="1">
    <source>
        <dbReference type="SAM" id="Coils"/>
    </source>
</evidence>
<feature type="compositionally biased region" description="Acidic residues" evidence="2">
    <location>
        <begin position="458"/>
        <end position="475"/>
    </location>
</feature>
<dbReference type="OrthoDB" id="5427699at2759"/>
<organism evidence="3 4">
    <name type="scientific">Cytospora mali</name>
    <name type="common">Apple Valsa canker fungus</name>
    <name type="synonym">Valsa mali</name>
    <dbReference type="NCBI Taxonomy" id="578113"/>
    <lineage>
        <taxon>Eukaryota</taxon>
        <taxon>Fungi</taxon>
        <taxon>Dikarya</taxon>
        <taxon>Ascomycota</taxon>
        <taxon>Pezizomycotina</taxon>
        <taxon>Sordariomycetes</taxon>
        <taxon>Sordariomycetidae</taxon>
        <taxon>Diaporthales</taxon>
        <taxon>Cytosporaceae</taxon>
        <taxon>Cytospora</taxon>
    </lineage>
</organism>
<feature type="compositionally biased region" description="Acidic residues" evidence="2">
    <location>
        <begin position="521"/>
        <end position="531"/>
    </location>
</feature>
<reference evidence="4" key="1">
    <citation type="submission" date="2014-12" db="EMBL/GenBank/DDBJ databases">
        <title>Genome Sequence of Valsa Canker Pathogens Uncovers a Specific Adaption of Colonization on Woody Bark.</title>
        <authorList>
            <person name="Yin Z."/>
            <person name="Liu H."/>
            <person name="Gao X."/>
            <person name="Li Z."/>
            <person name="Song N."/>
            <person name="Ke X."/>
            <person name="Dai Q."/>
            <person name="Wu Y."/>
            <person name="Sun Y."/>
            <person name="Xu J.-R."/>
            <person name="Kang Z.K."/>
            <person name="Wang L."/>
            <person name="Huang L."/>
        </authorList>
    </citation>
    <scope>NUCLEOTIDE SEQUENCE [LARGE SCALE GENOMIC DNA]</scope>
    <source>
        <strain evidence="4">SXYL134</strain>
    </source>
</reference>
<sequence length="572" mass="62006">MTRLPSESFLPSSALDSDRQIHLSMAGSVDSHGSSSVISPLSLPGAVHYFDPAPLPSVTSHPNNNTLAATANHGYPPHLNGSSRDPPRAQPATFFSPHLTPIPSHAQRQLQFQRQPHQQRSASLSPTRRPTPGGRYATMEGKRPTDVDLSPRITSGVPVPVDTISGTGSGIVTVRRPAAAVRTFSSETASVDTQSSSLEAKMRQAWDDERRALQANRDRAEEVYRDTIEALRREHDQEHLQWEAERYMLQSQIMQLQSRLQEVEAHRSETSLRGGGSNSRQRSVSFQRGPSQISPTRQPDFSPLDPRDTLSLDSVVAMDQEQPSKVIDVQEYHRDLEGIHLKENAVKKATFTDTPSSNGSNQSSGSISPPPHLLETQRQTARERSMQALKADELSRLTIHAGHTPTVSLSIVSTDVSNTVVSSGSNTPTLTSGDGALSDGNENNFDSSEPAEPVPTGQDDEDYEPAILEPSDEDPELKGPLTLRNMPAKDEIFLKKLADKLEKVGSGGEDATPTVLRHPDEDGDEDEDEGEPSAATAGAVAEGDSEGVEGVEEHIPLKIKKTSNFGKPLGSL</sequence>
<evidence type="ECO:0000313" key="4">
    <source>
        <dbReference type="Proteomes" id="UP000078576"/>
    </source>
</evidence>
<feature type="coiled-coil region" evidence="1">
    <location>
        <begin position="203"/>
        <end position="230"/>
    </location>
</feature>
<feature type="region of interest" description="Disordered" evidence="2">
    <location>
        <begin position="504"/>
        <end position="572"/>
    </location>
</feature>
<keyword evidence="1" id="KW-0175">Coiled coil</keyword>
<feature type="compositionally biased region" description="Polar residues" evidence="2">
    <location>
        <begin position="57"/>
        <end position="69"/>
    </location>
</feature>
<gene>
    <name evidence="3" type="ORF">VP1G_04359</name>
</gene>
<feature type="compositionally biased region" description="Low complexity" evidence="2">
    <location>
        <begin position="419"/>
        <end position="429"/>
    </location>
</feature>
<proteinExistence type="predicted"/>
<protein>
    <submittedName>
        <fullName evidence="3">Uncharacterized protein</fullName>
    </submittedName>
</protein>
<feature type="region of interest" description="Disordered" evidence="2">
    <location>
        <begin position="49"/>
        <end position="161"/>
    </location>
</feature>
<dbReference type="AlphaFoldDB" id="A0A194UZC9"/>
<evidence type="ECO:0000313" key="3">
    <source>
        <dbReference type="EMBL" id="KUI57009.1"/>
    </source>
</evidence>
<name>A0A194UZC9_CYTMA</name>